<dbReference type="Gene3D" id="3.90.190.10">
    <property type="entry name" value="Protein tyrosine phosphatase superfamily"/>
    <property type="match status" value="1"/>
</dbReference>
<dbReference type="PANTHER" id="PTHR31126">
    <property type="entry name" value="TYROSINE-PROTEIN PHOSPHATASE"/>
    <property type="match status" value="1"/>
</dbReference>
<dbReference type="GO" id="GO:0004721">
    <property type="term" value="F:phosphoprotein phosphatase activity"/>
    <property type="evidence" value="ECO:0007669"/>
    <property type="project" value="InterPro"/>
</dbReference>
<dbReference type="RefSeq" id="WP_190766212.1">
    <property type="nucleotide sequence ID" value="NZ_JACXLD010000008.1"/>
</dbReference>
<accession>A0A927C335</accession>
<dbReference type="InterPro" id="IPR026893">
    <property type="entry name" value="Tyr/Ser_Pase_IphP-type"/>
</dbReference>
<dbReference type="AlphaFoldDB" id="A0A927C335"/>
<dbReference type="PANTHER" id="PTHR31126:SF1">
    <property type="entry name" value="TYROSINE SPECIFIC PROTEIN PHOSPHATASES DOMAIN-CONTAINING PROTEIN"/>
    <property type="match status" value="1"/>
</dbReference>
<organism evidence="2 3">
    <name type="scientific">Spongiibacter pelagi</name>
    <dbReference type="NCBI Taxonomy" id="2760804"/>
    <lineage>
        <taxon>Bacteria</taxon>
        <taxon>Pseudomonadati</taxon>
        <taxon>Pseudomonadota</taxon>
        <taxon>Gammaproteobacteria</taxon>
        <taxon>Cellvibrionales</taxon>
        <taxon>Spongiibacteraceae</taxon>
        <taxon>Spongiibacter</taxon>
    </lineage>
</organism>
<proteinExistence type="inferred from homology"/>
<dbReference type="PROSITE" id="PS00383">
    <property type="entry name" value="TYR_PHOSPHATASE_1"/>
    <property type="match status" value="1"/>
</dbReference>
<sequence length="294" mass="33374">MSYRELSKSLHDVAIASGVEDADQRPIPCQLPSAQRDALRKLPFEKMHNFRELGGLQSADGRRLRWGMIYRSDKISGLSEMDKRYLDRLQLSRIVDFRSDEERHDAPHSLPDNSVIHIEALPISVEAAEIDKMVASLKCEDTTVEDMSRYLINANREMVEQFTPVYRQWMQDLLNPDHYPQVFHCTAGKDRTGLAAALLLTALDVPKATIMDDYMATNHYTAARINAVANAIHSSSMFQVNEDVIKVLFSVQAQFIEAAFDSMKQLYGSIDAYLEMGLSFGSQQRQQLQSLLLE</sequence>
<gene>
    <name evidence="2" type="ORF">IB286_12890</name>
</gene>
<dbReference type="InterPro" id="IPR029021">
    <property type="entry name" value="Prot-tyrosine_phosphatase-like"/>
</dbReference>
<dbReference type="SUPFAM" id="SSF52799">
    <property type="entry name" value="(Phosphotyrosine protein) phosphatases II"/>
    <property type="match status" value="1"/>
</dbReference>
<dbReference type="Proteomes" id="UP000610558">
    <property type="component" value="Unassembled WGS sequence"/>
</dbReference>
<evidence type="ECO:0000256" key="1">
    <source>
        <dbReference type="ARBA" id="ARBA00009580"/>
    </source>
</evidence>
<protein>
    <submittedName>
        <fullName evidence="2">Tyrosine-protein phosphatase</fullName>
    </submittedName>
</protein>
<dbReference type="EMBL" id="JACXLD010000008">
    <property type="protein sequence ID" value="MBD2859899.1"/>
    <property type="molecule type" value="Genomic_DNA"/>
</dbReference>
<dbReference type="Pfam" id="PF13350">
    <property type="entry name" value="Y_phosphatase3"/>
    <property type="match status" value="1"/>
</dbReference>
<keyword evidence="3" id="KW-1185">Reference proteome</keyword>
<evidence type="ECO:0000313" key="3">
    <source>
        <dbReference type="Proteomes" id="UP000610558"/>
    </source>
</evidence>
<dbReference type="InterPro" id="IPR016130">
    <property type="entry name" value="Tyr_Pase_AS"/>
</dbReference>
<comment type="caution">
    <text evidence="2">The sequence shown here is derived from an EMBL/GenBank/DDBJ whole genome shotgun (WGS) entry which is preliminary data.</text>
</comment>
<name>A0A927C335_9GAMM</name>
<comment type="similarity">
    <text evidence="1">Belongs to the protein-tyrosine phosphatase family.</text>
</comment>
<evidence type="ECO:0000313" key="2">
    <source>
        <dbReference type="EMBL" id="MBD2859899.1"/>
    </source>
</evidence>
<reference evidence="2" key="1">
    <citation type="submission" date="2020-09" db="EMBL/GenBank/DDBJ databases">
        <authorList>
            <person name="Yoon J.-W."/>
        </authorList>
    </citation>
    <scope>NUCLEOTIDE SEQUENCE</scope>
    <source>
        <strain evidence="2">KMU-158</strain>
    </source>
</reference>